<dbReference type="PANTHER" id="PTHR11328">
    <property type="entry name" value="MAJOR FACILITATOR SUPERFAMILY DOMAIN-CONTAINING PROTEIN"/>
    <property type="match status" value="1"/>
</dbReference>
<feature type="transmembrane region" description="Helical" evidence="2">
    <location>
        <begin position="231"/>
        <end position="258"/>
    </location>
</feature>
<accession>A0ABY8NC83</accession>
<organism evidence="3 4">
    <name type="scientific">Microbulbifer bruguierae</name>
    <dbReference type="NCBI Taxonomy" id="3029061"/>
    <lineage>
        <taxon>Bacteria</taxon>
        <taxon>Pseudomonadati</taxon>
        <taxon>Pseudomonadota</taxon>
        <taxon>Gammaproteobacteria</taxon>
        <taxon>Cellvibrionales</taxon>
        <taxon>Microbulbiferaceae</taxon>
        <taxon>Microbulbifer</taxon>
    </lineage>
</organism>
<feature type="transmembrane region" description="Helical" evidence="2">
    <location>
        <begin position="270"/>
        <end position="288"/>
    </location>
</feature>
<keyword evidence="2" id="KW-1133">Transmembrane helix</keyword>
<feature type="transmembrane region" description="Helical" evidence="2">
    <location>
        <begin position="186"/>
        <end position="205"/>
    </location>
</feature>
<evidence type="ECO:0000256" key="2">
    <source>
        <dbReference type="SAM" id="Phobius"/>
    </source>
</evidence>
<feature type="transmembrane region" description="Helical" evidence="2">
    <location>
        <begin position="364"/>
        <end position="390"/>
    </location>
</feature>
<feature type="transmembrane region" description="Helical" evidence="2">
    <location>
        <begin position="154"/>
        <end position="174"/>
    </location>
</feature>
<comment type="similarity">
    <text evidence="1">Belongs to the sodium:galactoside symporter (TC 2.A.2) family.</text>
</comment>
<feature type="transmembrane region" description="Helical" evidence="2">
    <location>
        <begin position="321"/>
        <end position="343"/>
    </location>
</feature>
<evidence type="ECO:0000313" key="3">
    <source>
        <dbReference type="EMBL" id="WGL16055.1"/>
    </source>
</evidence>
<feature type="transmembrane region" description="Helical" evidence="2">
    <location>
        <begin position="297"/>
        <end position="315"/>
    </location>
</feature>
<dbReference type="InterPro" id="IPR036259">
    <property type="entry name" value="MFS_trans_sf"/>
</dbReference>
<keyword evidence="2" id="KW-0472">Membrane</keyword>
<evidence type="ECO:0000256" key="1">
    <source>
        <dbReference type="ARBA" id="ARBA00009617"/>
    </source>
</evidence>
<keyword evidence="2" id="KW-0812">Transmembrane</keyword>
<gene>
    <name evidence="3" type="ORF">PVT68_14925</name>
</gene>
<dbReference type="InterPro" id="IPR039672">
    <property type="entry name" value="MFS_2"/>
</dbReference>
<dbReference type="PANTHER" id="PTHR11328:SF24">
    <property type="entry name" value="MAJOR FACILITATOR SUPERFAMILY (MFS) PROFILE DOMAIN-CONTAINING PROTEIN"/>
    <property type="match status" value="1"/>
</dbReference>
<keyword evidence="4" id="KW-1185">Reference proteome</keyword>
<feature type="transmembrane region" description="Helical" evidence="2">
    <location>
        <begin position="20"/>
        <end position="37"/>
    </location>
</feature>
<sequence>MQQSNKLSVFEKAGFGAGDMAVNVMIAAMFYFMQYFYTDIFGLKPVHVGTLFLAARLIDAFSDPLMGLITDKFKGRHGRFRPYFLYLSIPYGFAVFLLFTTPDLDYNAKLVWAYVTYLFATLMFTGVAIPYISYIGVLTNDPQERLSANGYRMFFAKIANVVIVTSVPTLALWWGDGNPAKGYQLAMGFMSLIGVGLLMLCFFTTRERVEHIVDRQPLGQQLKLLLQNDQWLVLAGACILGTIGYALRGGVAFYYAIYYLGGTETLASKFTGAGIAASIVSMVASTWITKRFCKIKLFSWSQMLVGLISVLMFFAVSPGDIVLAFVLYIILSFVVDLHAPVFWSAIAEAVDYGHVKEGKRVSGLAFGGISFCQKAGAGLAGFITGLLLTYFNYQAGETQSEFTLTGIALMLTIIPGLFHFLLGLLMKKYIITDDYYHSLKKGHAQPSANDADGSVLNPTAT</sequence>
<dbReference type="NCBIfam" id="TIGR00792">
    <property type="entry name" value="gph"/>
    <property type="match status" value="1"/>
</dbReference>
<feature type="transmembrane region" description="Helical" evidence="2">
    <location>
        <begin position="111"/>
        <end position="133"/>
    </location>
</feature>
<feature type="transmembrane region" description="Helical" evidence="2">
    <location>
        <begin position="402"/>
        <end position="425"/>
    </location>
</feature>
<feature type="transmembrane region" description="Helical" evidence="2">
    <location>
        <begin position="83"/>
        <end position="99"/>
    </location>
</feature>
<dbReference type="InterPro" id="IPR001927">
    <property type="entry name" value="Na/Gal_symport"/>
</dbReference>
<dbReference type="EMBL" id="CP118605">
    <property type="protein sequence ID" value="WGL16055.1"/>
    <property type="molecule type" value="Genomic_DNA"/>
</dbReference>
<dbReference type="CDD" id="cd17332">
    <property type="entry name" value="MFS_MelB_like"/>
    <property type="match status" value="1"/>
</dbReference>
<dbReference type="Pfam" id="PF13347">
    <property type="entry name" value="MFS_2"/>
    <property type="match status" value="1"/>
</dbReference>
<evidence type="ECO:0000313" key="4">
    <source>
        <dbReference type="Proteomes" id="UP001236500"/>
    </source>
</evidence>
<proteinExistence type="inferred from homology"/>
<reference evidence="3 4" key="1">
    <citation type="submission" date="2023-02" db="EMBL/GenBank/DDBJ databases">
        <title>Description and genomic characterization of Microbulbifer bruguierae sp. nov., isolated from the sediment of mangrove plant Bruguiera sexangula.</title>
        <authorList>
            <person name="Long M."/>
        </authorList>
    </citation>
    <scope>NUCLEOTIDE SEQUENCE [LARGE SCALE GENOMIC DNA]</scope>
    <source>
        <strain evidence="3 4">H12</strain>
    </source>
</reference>
<protein>
    <submittedName>
        <fullName evidence="3">MFS transporter</fullName>
    </submittedName>
</protein>
<dbReference type="RefSeq" id="WP_280319351.1">
    <property type="nucleotide sequence ID" value="NZ_CP118605.1"/>
</dbReference>
<name>A0ABY8NC83_9GAMM</name>
<dbReference type="Gene3D" id="1.20.1250.20">
    <property type="entry name" value="MFS general substrate transporter like domains"/>
    <property type="match status" value="1"/>
</dbReference>
<dbReference type="Proteomes" id="UP001236500">
    <property type="component" value="Chromosome"/>
</dbReference>
<dbReference type="SUPFAM" id="SSF103473">
    <property type="entry name" value="MFS general substrate transporter"/>
    <property type="match status" value="1"/>
</dbReference>